<feature type="compositionally biased region" description="Low complexity" evidence="1">
    <location>
        <begin position="51"/>
        <end position="68"/>
    </location>
</feature>
<evidence type="ECO:0000313" key="5">
    <source>
        <dbReference type="Proteomes" id="UP000470878"/>
    </source>
</evidence>
<dbReference type="PROSITE" id="PS51257">
    <property type="entry name" value="PROKAR_LIPOPROTEIN"/>
    <property type="match status" value="1"/>
</dbReference>
<comment type="caution">
    <text evidence="4">The sequence shown here is derived from an EMBL/GenBank/DDBJ whole genome shotgun (WGS) entry which is preliminary data.</text>
</comment>
<gene>
    <name evidence="4" type="ORF">GIX77_08555</name>
</gene>
<reference evidence="4 5" key="1">
    <citation type="submission" date="2019-11" db="EMBL/GenBank/DDBJ databases">
        <title>Draft genome sequence of 12 host-associated Lactobacillus reuteri rodent strains.</title>
        <authorList>
            <person name="Zhang S."/>
            <person name="Ozcam M."/>
            <person name="Van Pijkeren J.P."/>
        </authorList>
    </citation>
    <scope>NUCLEOTIDE SEQUENCE [LARGE SCALE GENOMIC DNA]</scope>
    <source>
        <strain evidence="4 5">CR</strain>
    </source>
</reference>
<sequence>MIKKKILIAAMSLTALVLVGCGNSQSNSQAKSSTSSSQSSSITKQSDSKSNKTQKQSSSTSTANQSSLSPQQLGTLVALYQDPDWFKNGISNGFMYYGTEDGSGKDIAGYNYVTANGDPTSFIYFKQNGDDVTIKQIVPKDDETVAEASFETKHITVSQLLSDYYVNQSQKDEVNGYADQLKPESQYQSDMENKN</sequence>
<feature type="chain" id="PRO_5038471840" description="Lreu-0056-like domain-containing protein" evidence="2">
    <location>
        <begin position="27"/>
        <end position="195"/>
    </location>
</feature>
<keyword evidence="2" id="KW-0732">Signal</keyword>
<proteinExistence type="predicted"/>
<feature type="signal peptide" evidence="2">
    <location>
        <begin position="1"/>
        <end position="26"/>
    </location>
</feature>
<evidence type="ECO:0000256" key="2">
    <source>
        <dbReference type="SAM" id="SignalP"/>
    </source>
</evidence>
<dbReference type="Pfam" id="PF22125">
    <property type="entry name" value="Lreu_0056_like"/>
    <property type="match status" value="1"/>
</dbReference>
<dbReference type="RefSeq" id="WP_153703493.1">
    <property type="nucleotide sequence ID" value="NZ_WJMX01000015.1"/>
</dbReference>
<dbReference type="Gene3D" id="3.30.1460.60">
    <property type="match status" value="1"/>
</dbReference>
<organism evidence="4 5">
    <name type="scientific">Limosilactobacillus reuteri</name>
    <name type="common">Lactobacillus reuteri</name>
    <dbReference type="NCBI Taxonomy" id="1598"/>
    <lineage>
        <taxon>Bacteria</taxon>
        <taxon>Bacillati</taxon>
        <taxon>Bacillota</taxon>
        <taxon>Bacilli</taxon>
        <taxon>Lactobacillales</taxon>
        <taxon>Lactobacillaceae</taxon>
        <taxon>Limosilactobacillus</taxon>
    </lineage>
</organism>
<evidence type="ECO:0000256" key="1">
    <source>
        <dbReference type="SAM" id="MobiDB-lite"/>
    </source>
</evidence>
<name>A0A7X2KJK7_LIMRT</name>
<feature type="region of interest" description="Disordered" evidence="1">
    <location>
        <begin position="25"/>
        <end position="68"/>
    </location>
</feature>
<accession>A0A7X2KJK7</accession>
<dbReference type="AlphaFoldDB" id="A0A7X2KJK7"/>
<feature type="domain" description="Lreu-0056-like" evidence="3">
    <location>
        <begin position="70"/>
        <end position="182"/>
    </location>
</feature>
<evidence type="ECO:0000313" key="4">
    <source>
        <dbReference type="EMBL" id="MRH80809.1"/>
    </source>
</evidence>
<feature type="compositionally biased region" description="Low complexity" evidence="1">
    <location>
        <begin position="25"/>
        <end position="45"/>
    </location>
</feature>
<dbReference type="Proteomes" id="UP000470878">
    <property type="component" value="Unassembled WGS sequence"/>
</dbReference>
<dbReference type="EMBL" id="WJMX01000015">
    <property type="protein sequence ID" value="MRH80809.1"/>
    <property type="molecule type" value="Genomic_DNA"/>
</dbReference>
<feature type="compositionally biased region" description="Polar residues" evidence="1">
    <location>
        <begin position="183"/>
        <end position="195"/>
    </location>
</feature>
<dbReference type="CDD" id="cd15778">
    <property type="entry name" value="Lreu_0056_like"/>
    <property type="match status" value="1"/>
</dbReference>
<protein>
    <recommendedName>
        <fullName evidence="3">Lreu-0056-like domain-containing protein</fullName>
    </recommendedName>
</protein>
<feature type="region of interest" description="Disordered" evidence="1">
    <location>
        <begin position="175"/>
        <end position="195"/>
    </location>
</feature>
<dbReference type="InterPro" id="IPR054365">
    <property type="entry name" value="Lreu_0056-like"/>
</dbReference>
<evidence type="ECO:0000259" key="3">
    <source>
        <dbReference type="Pfam" id="PF22125"/>
    </source>
</evidence>